<comment type="caution">
    <text evidence="1">The sequence shown here is derived from an EMBL/GenBank/DDBJ whole genome shotgun (WGS) entry which is preliminary data.</text>
</comment>
<dbReference type="EMBL" id="BOOQ01000005">
    <property type="protein sequence ID" value="GII44775.1"/>
    <property type="molecule type" value="Genomic_DNA"/>
</dbReference>
<organism evidence="1 2">
    <name type="scientific">Planotetraspora silvatica</name>
    <dbReference type="NCBI Taxonomy" id="234614"/>
    <lineage>
        <taxon>Bacteria</taxon>
        <taxon>Bacillati</taxon>
        <taxon>Actinomycetota</taxon>
        <taxon>Actinomycetes</taxon>
        <taxon>Streptosporangiales</taxon>
        <taxon>Streptosporangiaceae</taxon>
        <taxon>Planotetraspora</taxon>
    </lineage>
</organism>
<sequence>MSVAEEKPGRASPPGADHDTIRIVGAREHNHKGVSLRIPKNKITVFIGTPRRLLASGNSLTAEPLRRHRRTP</sequence>
<gene>
    <name evidence="1" type="ORF">Psi02_11990</name>
</gene>
<accession>A0A8J3UUG2</accession>
<name>A0A8J3UUG2_9ACTN</name>
<dbReference type="Proteomes" id="UP000644610">
    <property type="component" value="Unassembled WGS sequence"/>
</dbReference>
<reference evidence="1" key="1">
    <citation type="submission" date="2021-01" db="EMBL/GenBank/DDBJ databases">
        <title>Whole genome shotgun sequence of Planotetraspora silvatica NBRC 100141.</title>
        <authorList>
            <person name="Komaki H."/>
            <person name="Tamura T."/>
        </authorList>
    </citation>
    <scope>NUCLEOTIDE SEQUENCE</scope>
    <source>
        <strain evidence="1">NBRC 100141</strain>
    </source>
</reference>
<proteinExistence type="predicted"/>
<dbReference type="RefSeq" id="WP_203972417.1">
    <property type="nucleotide sequence ID" value="NZ_BAAAKY010000028.1"/>
</dbReference>
<protein>
    <submittedName>
        <fullName evidence="1">Uncharacterized protein</fullName>
    </submittedName>
</protein>
<evidence type="ECO:0000313" key="1">
    <source>
        <dbReference type="EMBL" id="GII44775.1"/>
    </source>
</evidence>
<evidence type="ECO:0000313" key="2">
    <source>
        <dbReference type="Proteomes" id="UP000644610"/>
    </source>
</evidence>
<dbReference type="AlphaFoldDB" id="A0A8J3UUG2"/>
<keyword evidence="2" id="KW-1185">Reference proteome</keyword>